<dbReference type="EMBL" id="JAKRRX010000022">
    <property type="protein sequence ID" value="MCW8333326.1"/>
    <property type="molecule type" value="Genomic_DNA"/>
</dbReference>
<evidence type="ECO:0000313" key="2">
    <source>
        <dbReference type="EMBL" id="MCW8333326.1"/>
    </source>
</evidence>
<dbReference type="AlphaFoldDB" id="A0A9X3HQM7"/>
<gene>
    <name evidence="2" type="ORF">MD483_05760</name>
</gene>
<reference evidence="2" key="1">
    <citation type="submission" date="2022-02" db="EMBL/GenBank/DDBJ databases">
        <title>Vibrio sp. nov., a new bacterium isolated from Bohai sea, China.</title>
        <authorList>
            <person name="Yuan Y."/>
        </authorList>
    </citation>
    <scope>NUCLEOTIDE SEQUENCE</scope>
    <source>
        <strain evidence="2">DBSS07</strain>
    </source>
</reference>
<keyword evidence="3" id="KW-1185">Reference proteome</keyword>
<dbReference type="Pfam" id="PF13521">
    <property type="entry name" value="AAA_28"/>
    <property type="match status" value="1"/>
</dbReference>
<proteinExistence type="predicted"/>
<name>A0A9X3HQM7_9VIBR</name>
<comment type="caution">
    <text evidence="2">The sequence shown here is derived from an EMBL/GenBank/DDBJ whole genome shotgun (WGS) entry which is preliminary data.</text>
</comment>
<accession>A0A9X3HQM7</accession>
<feature type="domain" description="NadR/Ttd14 AAA" evidence="1">
    <location>
        <begin position="4"/>
        <end position="165"/>
    </location>
</feature>
<dbReference type="InterPro" id="IPR027417">
    <property type="entry name" value="P-loop_NTPase"/>
</dbReference>
<protein>
    <submittedName>
        <fullName evidence="2">AAA family ATPase</fullName>
    </submittedName>
</protein>
<dbReference type="SUPFAM" id="SSF52540">
    <property type="entry name" value="P-loop containing nucleoside triphosphate hydrolases"/>
    <property type="match status" value="1"/>
</dbReference>
<organism evidence="2 3">
    <name type="scientific">Vibrio paucivorans</name>
    <dbReference type="NCBI Taxonomy" id="2829489"/>
    <lineage>
        <taxon>Bacteria</taxon>
        <taxon>Pseudomonadati</taxon>
        <taxon>Pseudomonadota</taxon>
        <taxon>Gammaproteobacteria</taxon>
        <taxon>Vibrionales</taxon>
        <taxon>Vibrionaceae</taxon>
        <taxon>Vibrio</taxon>
    </lineage>
</organism>
<evidence type="ECO:0000259" key="1">
    <source>
        <dbReference type="Pfam" id="PF13521"/>
    </source>
</evidence>
<sequence>MKPFIISGGPGAGKTTFINALSDRGYTTFEEASRTLIEQQSRLEHGILPWHDLAAFAKLCFELMSEQKQRALVEQVPSFMDRAIPDVCVYLTQAGIDIPSHYIEACQGYQTVAFLCRPEASIYVQDEVRPYPFTQALDIHKQLHHTYLNLGFQVVEVPWGSIVQRTLFIESHVQSLD</sequence>
<evidence type="ECO:0000313" key="3">
    <source>
        <dbReference type="Proteomes" id="UP001155586"/>
    </source>
</evidence>
<dbReference type="InterPro" id="IPR038727">
    <property type="entry name" value="NadR/Ttd14_AAA_dom"/>
</dbReference>
<dbReference type="Proteomes" id="UP001155586">
    <property type="component" value="Unassembled WGS sequence"/>
</dbReference>
<dbReference type="Gene3D" id="3.40.50.300">
    <property type="entry name" value="P-loop containing nucleotide triphosphate hydrolases"/>
    <property type="match status" value="1"/>
</dbReference>
<dbReference type="RefSeq" id="WP_265686919.1">
    <property type="nucleotide sequence ID" value="NZ_JAKRRX010000022.1"/>
</dbReference>